<dbReference type="Proteomes" id="UP000821845">
    <property type="component" value="Chromosome 1"/>
</dbReference>
<name>A0ACB7TJN3_HYAAI</name>
<evidence type="ECO:0000313" key="1">
    <source>
        <dbReference type="EMBL" id="KAH6945054.1"/>
    </source>
</evidence>
<gene>
    <name evidence="1" type="ORF">HPB50_006975</name>
</gene>
<proteinExistence type="predicted"/>
<reference evidence="1" key="1">
    <citation type="submission" date="2020-05" db="EMBL/GenBank/DDBJ databases">
        <title>Large-scale comparative analyses of tick genomes elucidate their genetic diversity and vector capacities.</title>
        <authorList>
            <person name="Jia N."/>
            <person name="Wang J."/>
            <person name="Shi W."/>
            <person name="Du L."/>
            <person name="Sun Y."/>
            <person name="Zhan W."/>
            <person name="Jiang J."/>
            <person name="Wang Q."/>
            <person name="Zhang B."/>
            <person name="Ji P."/>
            <person name="Sakyi L.B."/>
            <person name="Cui X."/>
            <person name="Yuan T."/>
            <person name="Jiang B."/>
            <person name="Yang W."/>
            <person name="Lam T.T.-Y."/>
            <person name="Chang Q."/>
            <person name="Ding S."/>
            <person name="Wang X."/>
            <person name="Zhu J."/>
            <person name="Ruan X."/>
            <person name="Zhao L."/>
            <person name="Wei J."/>
            <person name="Que T."/>
            <person name="Du C."/>
            <person name="Cheng J."/>
            <person name="Dai P."/>
            <person name="Han X."/>
            <person name="Huang E."/>
            <person name="Gao Y."/>
            <person name="Liu J."/>
            <person name="Shao H."/>
            <person name="Ye R."/>
            <person name="Li L."/>
            <person name="Wei W."/>
            <person name="Wang X."/>
            <person name="Wang C."/>
            <person name="Yang T."/>
            <person name="Huo Q."/>
            <person name="Li W."/>
            <person name="Guo W."/>
            <person name="Chen H."/>
            <person name="Zhou L."/>
            <person name="Ni X."/>
            <person name="Tian J."/>
            <person name="Zhou Y."/>
            <person name="Sheng Y."/>
            <person name="Liu T."/>
            <person name="Pan Y."/>
            <person name="Xia L."/>
            <person name="Li J."/>
            <person name="Zhao F."/>
            <person name="Cao W."/>
        </authorList>
    </citation>
    <scope>NUCLEOTIDE SEQUENCE</scope>
    <source>
        <strain evidence="1">Hyas-2018</strain>
    </source>
</reference>
<keyword evidence="2" id="KW-1185">Reference proteome</keyword>
<dbReference type="EMBL" id="CM023481">
    <property type="protein sequence ID" value="KAH6945054.1"/>
    <property type="molecule type" value="Genomic_DNA"/>
</dbReference>
<sequence length="160" mass="18097">MEDLIYRQGEPIEAYYYDKLAKARWCNLSVEACIEYLITGLNDPDSIRAISTRTYDSPEELLQCLKRLEERVRTVGSLNLNHSKASEIQNLACHGNKANRAAKTSLNSSRQNSPSEPRRKTLSNERGGLRCFNCSNYGHLSQQSEPVVESEVQHLHANGE</sequence>
<evidence type="ECO:0000313" key="2">
    <source>
        <dbReference type="Proteomes" id="UP000821845"/>
    </source>
</evidence>
<comment type="caution">
    <text evidence="1">The sequence shown here is derived from an EMBL/GenBank/DDBJ whole genome shotgun (WGS) entry which is preliminary data.</text>
</comment>
<protein>
    <submittedName>
        <fullName evidence="1">Uncharacterized protein</fullName>
    </submittedName>
</protein>
<organism evidence="1 2">
    <name type="scientific">Hyalomma asiaticum</name>
    <name type="common">Tick</name>
    <dbReference type="NCBI Taxonomy" id="266040"/>
    <lineage>
        <taxon>Eukaryota</taxon>
        <taxon>Metazoa</taxon>
        <taxon>Ecdysozoa</taxon>
        <taxon>Arthropoda</taxon>
        <taxon>Chelicerata</taxon>
        <taxon>Arachnida</taxon>
        <taxon>Acari</taxon>
        <taxon>Parasitiformes</taxon>
        <taxon>Ixodida</taxon>
        <taxon>Ixodoidea</taxon>
        <taxon>Ixodidae</taxon>
        <taxon>Hyalomminae</taxon>
        <taxon>Hyalomma</taxon>
    </lineage>
</organism>
<accession>A0ACB7TJN3</accession>